<evidence type="ECO:0000313" key="3">
    <source>
        <dbReference type="Proteomes" id="UP001159364"/>
    </source>
</evidence>
<evidence type="ECO:0008006" key="4">
    <source>
        <dbReference type="Google" id="ProtNLM"/>
    </source>
</evidence>
<dbReference type="PANTHER" id="PTHR33825">
    <property type="entry name" value="CHITINASE-LIKE PROTEIN"/>
    <property type="match status" value="1"/>
</dbReference>
<dbReference type="Proteomes" id="UP001159364">
    <property type="component" value="Linkage Group LG05"/>
</dbReference>
<keyword evidence="1" id="KW-0472">Membrane</keyword>
<sequence>MCSLKLWLPSNPTINPIFKFHLRLHSPSYSSYNLLSPTRRPFSPLVVQCRSTVAEDAAASEIPSAYSQYTASVGSPPASSYLVLRLTQRHILFLIVVACAMAVSATWLFLSAIPTLLAFKRAAESLEKLTDVTREELPGTMAAIRLSGMEISDLTVELSDIGQEITRGVKSSTKAVRVAEERLRQFTNMAPPASLQMVTDPRKEKTEPAVARTARGIREGIVKGRALFQMFLTLGRFSRMTIAFFAKRAKR</sequence>
<accession>A0AAV8TI28</accession>
<evidence type="ECO:0000256" key="1">
    <source>
        <dbReference type="SAM" id="Phobius"/>
    </source>
</evidence>
<keyword evidence="1" id="KW-0812">Transmembrane</keyword>
<evidence type="ECO:0000313" key="2">
    <source>
        <dbReference type="EMBL" id="KAJ8765690.1"/>
    </source>
</evidence>
<keyword evidence="3" id="KW-1185">Reference proteome</keyword>
<organism evidence="2 3">
    <name type="scientific">Erythroxylum novogranatense</name>
    <dbReference type="NCBI Taxonomy" id="1862640"/>
    <lineage>
        <taxon>Eukaryota</taxon>
        <taxon>Viridiplantae</taxon>
        <taxon>Streptophyta</taxon>
        <taxon>Embryophyta</taxon>
        <taxon>Tracheophyta</taxon>
        <taxon>Spermatophyta</taxon>
        <taxon>Magnoliopsida</taxon>
        <taxon>eudicotyledons</taxon>
        <taxon>Gunneridae</taxon>
        <taxon>Pentapetalae</taxon>
        <taxon>rosids</taxon>
        <taxon>fabids</taxon>
        <taxon>Malpighiales</taxon>
        <taxon>Erythroxylaceae</taxon>
        <taxon>Erythroxylum</taxon>
    </lineage>
</organism>
<name>A0AAV8TI28_9ROSI</name>
<dbReference type="AlphaFoldDB" id="A0AAV8TI28"/>
<feature type="transmembrane region" description="Helical" evidence="1">
    <location>
        <begin position="91"/>
        <end position="119"/>
    </location>
</feature>
<gene>
    <name evidence="2" type="ORF">K2173_014812</name>
</gene>
<protein>
    <recommendedName>
        <fullName evidence="4">Transmembrane protein</fullName>
    </recommendedName>
</protein>
<dbReference type="PANTHER" id="PTHR33825:SF5">
    <property type="entry name" value="TRANSMEMBRANE PROTEIN"/>
    <property type="match status" value="1"/>
</dbReference>
<keyword evidence="1" id="KW-1133">Transmembrane helix</keyword>
<reference evidence="2 3" key="1">
    <citation type="submission" date="2021-09" db="EMBL/GenBank/DDBJ databases">
        <title>Genomic insights and catalytic innovation underlie evolution of tropane alkaloids biosynthesis.</title>
        <authorList>
            <person name="Wang Y.-J."/>
            <person name="Tian T."/>
            <person name="Huang J.-P."/>
            <person name="Huang S.-X."/>
        </authorList>
    </citation>
    <scope>NUCLEOTIDE SEQUENCE [LARGE SCALE GENOMIC DNA]</scope>
    <source>
        <strain evidence="2">KIB-2018</strain>
        <tissue evidence="2">Leaf</tissue>
    </source>
</reference>
<proteinExistence type="predicted"/>
<comment type="caution">
    <text evidence="2">The sequence shown here is derived from an EMBL/GenBank/DDBJ whole genome shotgun (WGS) entry which is preliminary data.</text>
</comment>
<dbReference type="EMBL" id="JAIWQS010000005">
    <property type="protein sequence ID" value="KAJ8765690.1"/>
    <property type="molecule type" value="Genomic_DNA"/>
</dbReference>